<dbReference type="EMBL" id="AUSU01007223">
    <property type="protein sequence ID" value="EPS60895.1"/>
    <property type="molecule type" value="Genomic_DNA"/>
</dbReference>
<gene>
    <name evidence="1" type="ORF">M569_13907</name>
</gene>
<sequence>MEWEKESEGEAMYRIDWGVLKELKIGDQVREYLERSRLLELIAAEGPINVRHLESFYDTVQLTRYHDIDDACFSFTLDDRPFLCTARRFAIESGLISEEEGNSEEFGKYETRVENNFDPHKACRRPTEAGGEWNKSRPIHKDLEEPAMRYIQFLIAYNLTGRTKNFFIPTIFELWLLDCIKSGKKVNPGTVAYQTIWASTRKSRRSLRKLGHVIIAG</sequence>
<comment type="caution">
    <text evidence="1">The sequence shown here is derived from an EMBL/GenBank/DDBJ whole genome shotgun (WGS) entry which is preliminary data.</text>
</comment>
<dbReference type="Proteomes" id="UP000015453">
    <property type="component" value="Unassembled WGS sequence"/>
</dbReference>
<reference evidence="1 2" key="1">
    <citation type="journal article" date="2013" name="BMC Genomics">
        <title>The miniature genome of a carnivorous plant Genlisea aurea contains a low number of genes and short non-coding sequences.</title>
        <authorList>
            <person name="Leushkin E.V."/>
            <person name="Sutormin R.A."/>
            <person name="Nabieva E.R."/>
            <person name="Penin A.A."/>
            <person name="Kondrashov A.S."/>
            <person name="Logacheva M.D."/>
        </authorList>
    </citation>
    <scope>NUCLEOTIDE SEQUENCE [LARGE SCALE GENOMIC DNA]</scope>
</reference>
<dbReference type="AlphaFoldDB" id="S8C2A3"/>
<proteinExistence type="predicted"/>
<name>S8C2A3_9LAMI</name>
<protein>
    <submittedName>
        <fullName evidence="1">Uncharacterized protein</fullName>
    </submittedName>
</protein>
<organism evidence="1 2">
    <name type="scientific">Genlisea aurea</name>
    <dbReference type="NCBI Taxonomy" id="192259"/>
    <lineage>
        <taxon>Eukaryota</taxon>
        <taxon>Viridiplantae</taxon>
        <taxon>Streptophyta</taxon>
        <taxon>Embryophyta</taxon>
        <taxon>Tracheophyta</taxon>
        <taxon>Spermatophyta</taxon>
        <taxon>Magnoliopsida</taxon>
        <taxon>eudicotyledons</taxon>
        <taxon>Gunneridae</taxon>
        <taxon>Pentapetalae</taxon>
        <taxon>asterids</taxon>
        <taxon>lamiids</taxon>
        <taxon>Lamiales</taxon>
        <taxon>Lentibulariaceae</taxon>
        <taxon>Genlisea</taxon>
    </lineage>
</organism>
<keyword evidence="2" id="KW-1185">Reference proteome</keyword>
<evidence type="ECO:0000313" key="2">
    <source>
        <dbReference type="Proteomes" id="UP000015453"/>
    </source>
</evidence>
<evidence type="ECO:0000313" key="1">
    <source>
        <dbReference type="EMBL" id="EPS60895.1"/>
    </source>
</evidence>
<accession>S8C2A3</accession>